<keyword evidence="3" id="KW-1185">Reference proteome</keyword>
<dbReference type="AlphaFoldDB" id="A0A5C1ALQ0"/>
<accession>A0A5C1ALQ0</accession>
<evidence type="ECO:0000313" key="2">
    <source>
        <dbReference type="EMBL" id="QEL19495.1"/>
    </source>
</evidence>
<organism evidence="2 3">
    <name type="scientific">Limnoglobus roseus</name>
    <dbReference type="NCBI Taxonomy" id="2598579"/>
    <lineage>
        <taxon>Bacteria</taxon>
        <taxon>Pseudomonadati</taxon>
        <taxon>Planctomycetota</taxon>
        <taxon>Planctomycetia</taxon>
        <taxon>Gemmatales</taxon>
        <taxon>Gemmataceae</taxon>
        <taxon>Limnoglobus</taxon>
    </lineage>
</organism>
<feature type="region of interest" description="Disordered" evidence="1">
    <location>
        <begin position="1"/>
        <end position="56"/>
    </location>
</feature>
<feature type="compositionally biased region" description="Basic residues" evidence="1">
    <location>
        <begin position="26"/>
        <end position="44"/>
    </location>
</feature>
<evidence type="ECO:0000313" key="3">
    <source>
        <dbReference type="Proteomes" id="UP000324974"/>
    </source>
</evidence>
<sequence length="220" mass="23357">MIPRPALSHRGSPCHHSFVRGSSRNAGRKVKKGPPGAKRFRSRSPKWYAQGVPGHPARKRIPLAKDKQVARRLLDDLVRRAERGNTDFPDVETSRKLLSELLAEFEADMALGLASRARSSKRVPSADQVKLTVQRVRDALAGCDFIGPADLDSAAPAKLTASPVRLSASASAPCPSPGDGRPATLASRSPPAEKAVCPDCRPVLPDPSCPPRCGALAPGG</sequence>
<dbReference type="KEGG" id="lrs:PX52LOC_06569"/>
<name>A0A5C1ALQ0_9BACT</name>
<reference evidence="3" key="1">
    <citation type="submission" date="2019-08" db="EMBL/GenBank/DDBJ databases">
        <title>Limnoglobus roseus gen. nov., sp. nov., a novel freshwater planctomycete with a giant genome from the family Gemmataceae.</title>
        <authorList>
            <person name="Kulichevskaya I.S."/>
            <person name="Naumoff D.G."/>
            <person name="Miroshnikov K."/>
            <person name="Ivanova A."/>
            <person name="Philippov D.A."/>
            <person name="Hakobyan A."/>
            <person name="Rijpstra I.C."/>
            <person name="Sinninghe Damste J.S."/>
            <person name="Liesack W."/>
            <person name="Dedysh S.N."/>
        </authorList>
    </citation>
    <scope>NUCLEOTIDE SEQUENCE [LARGE SCALE GENOMIC DNA]</scope>
    <source>
        <strain evidence="3">PX52</strain>
    </source>
</reference>
<dbReference type="Proteomes" id="UP000324974">
    <property type="component" value="Chromosome"/>
</dbReference>
<feature type="region of interest" description="Disordered" evidence="1">
    <location>
        <begin position="166"/>
        <end position="196"/>
    </location>
</feature>
<gene>
    <name evidence="2" type="ORF">PX52LOC_06569</name>
</gene>
<evidence type="ECO:0000256" key="1">
    <source>
        <dbReference type="SAM" id="MobiDB-lite"/>
    </source>
</evidence>
<proteinExistence type="predicted"/>
<dbReference type="EMBL" id="CP042425">
    <property type="protein sequence ID" value="QEL19495.1"/>
    <property type="molecule type" value="Genomic_DNA"/>
</dbReference>
<protein>
    <submittedName>
        <fullName evidence="2">Uncharacterized protein</fullName>
    </submittedName>
</protein>